<feature type="compositionally biased region" description="Polar residues" evidence="1">
    <location>
        <begin position="76"/>
        <end position="93"/>
    </location>
</feature>
<dbReference type="AlphaFoldDB" id="A0ABD0U7Z6"/>
<dbReference type="Proteomes" id="UP001552299">
    <property type="component" value="Unassembled WGS sequence"/>
</dbReference>
<evidence type="ECO:0000313" key="2">
    <source>
        <dbReference type="EMBL" id="KAL0908914.1"/>
    </source>
</evidence>
<evidence type="ECO:0000313" key="3">
    <source>
        <dbReference type="Proteomes" id="UP001552299"/>
    </source>
</evidence>
<protein>
    <submittedName>
        <fullName evidence="2">Uncharacterized protein</fullName>
    </submittedName>
</protein>
<comment type="caution">
    <text evidence="2">The sequence shown here is derived from an EMBL/GenBank/DDBJ whole genome shotgun (WGS) entry which is preliminary data.</text>
</comment>
<evidence type="ECO:0000256" key="1">
    <source>
        <dbReference type="SAM" id="MobiDB-lite"/>
    </source>
</evidence>
<proteinExistence type="predicted"/>
<sequence length="100" mass="11158">MVDPGIDHGFVYNAKGQVDILQSPFFDFTPDVDYSVEEYVDRIIFQLAATIDEQISSVQWTISSKVKKAPDGNPLPSLQSSTKIFNSHSSGDESFQVEEK</sequence>
<dbReference type="EMBL" id="JANQDX010000017">
    <property type="protein sequence ID" value="KAL0908914.1"/>
    <property type="molecule type" value="Genomic_DNA"/>
</dbReference>
<keyword evidence="3" id="KW-1185">Reference proteome</keyword>
<organism evidence="2 3">
    <name type="scientific">Dendrobium thyrsiflorum</name>
    <name type="common">Pinecone-like raceme dendrobium</name>
    <name type="synonym">Orchid</name>
    <dbReference type="NCBI Taxonomy" id="117978"/>
    <lineage>
        <taxon>Eukaryota</taxon>
        <taxon>Viridiplantae</taxon>
        <taxon>Streptophyta</taxon>
        <taxon>Embryophyta</taxon>
        <taxon>Tracheophyta</taxon>
        <taxon>Spermatophyta</taxon>
        <taxon>Magnoliopsida</taxon>
        <taxon>Liliopsida</taxon>
        <taxon>Asparagales</taxon>
        <taxon>Orchidaceae</taxon>
        <taxon>Epidendroideae</taxon>
        <taxon>Malaxideae</taxon>
        <taxon>Dendrobiinae</taxon>
        <taxon>Dendrobium</taxon>
    </lineage>
</organism>
<name>A0ABD0U7Z6_DENTH</name>
<reference evidence="2 3" key="1">
    <citation type="journal article" date="2024" name="Plant Biotechnol. J.">
        <title>Dendrobium thyrsiflorum genome and its molecular insights into genes involved in important horticultural traits.</title>
        <authorList>
            <person name="Chen B."/>
            <person name="Wang J.Y."/>
            <person name="Zheng P.J."/>
            <person name="Li K.L."/>
            <person name="Liang Y.M."/>
            <person name="Chen X.F."/>
            <person name="Zhang C."/>
            <person name="Zhao X."/>
            <person name="He X."/>
            <person name="Zhang G.Q."/>
            <person name="Liu Z.J."/>
            <person name="Xu Q."/>
        </authorList>
    </citation>
    <scope>NUCLEOTIDE SEQUENCE [LARGE SCALE GENOMIC DNA]</scope>
    <source>
        <strain evidence="2">GZMU011</strain>
    </source>
</reference>
<accession>A0ABD0U7Z6</accession>
<feature type="region of interest" description="Disordered" evidence="1">
    <location>
        <begin position="68"/>
        <end position="100"/>
    </location>
</feature>
<gene>
    <name evidence="2" type="ORF">M5K25_023428</name>
</gene>